<organism evidence="1 2">
    <name type="scientific">Tolypocladium paradoxum</name>
    <dbReference type="NCBI Taxonomy" id="94208"/>
    <lineage>
        <taxon>Eukaryota</taxon>
        <taxon>Fungi</taxon>
        <taxon>Dikarya</taxon>
        <taxon>Ascomycota</taxon>
        <taxon>Pezizomycotina</taxon>
        <taxon>Sordariomycetes</taxon>
        <taxon>Hypocreomycetidae</taxon>
        <taxon>Hypocreales</taxon>
        <taxon>Ophiocordycipitaceae</taxon>
        <taxon>Tolypocladium</taxon>
    </lineage>
</organism>
<gene>
    <name evidence="1" type="ORF">TPAR_04942</name>
</gene>
<name>A0A2S4KXF8_9HYPO</name>
<accession>A0A2S4KXF8</accession>
<comment type="caution">
    <text evidence="1">The sequence shown here is derived from an EMBL/GenBank/DDBJ whole genome shotgun (WGS) entry which is preliminary data.</text>
</comment>
<evidence type="ECO:0000313" key="2">
    <source>
        <dbReference type="Proteomes" id="UP000237481"/>
    </source>
</evidence>
<reference evidence="1 2" key="1">
    <citation type="submission" date="2018-01" db="EMBL/GenBank/DDBJ databases">
        <title>Harnessing the power of phylogenomics to disentangle the directionality and signatures of interkingdom host jumping in the parasitic fungal genus Tolypocladium.</title>
        <authorList>
            <person name="Quandt C.A."/>
            <person name="Patterson W."/>
            <person name="Spatafora J.W."/>
        </authorList>
    </citation>
    <scope>NUCLEOTIDE SEQUENCE [LARGE SCALE GENOMIC DNA]</scope>
    <source>
        <strain evidence="1 2">NRBC 100945</strain>
    </source>
</reference>
<sequence>MSSKSWYALRSKAVPTRYGLSKNIQTLLHNLDLYYSGSLDATELGRLVRLSPQRRAALANTITKCANIIKNEPTEVKTCVDIIEMCTEILEIAGAPDRRPPVEVFPFMKLPMEIRDKILDLMITNVFRTTVIVPANNKSTCSCPTIDRSALSYQTAQMKALPTLLGTVLNQEFCRIFFRRKTFRFRCTCELFLHLSKNTTFFENVRHIVVHWCGNENVNAFKMLRKCPRLESLTISISKLTYAYLSSRAQLMRSYFPGSFRNVRFSDISGLDELLEIRGLKTIQVSHAQVKGNTSLTVEMERAGLSSLLSGRLTQPASEPQESA</sequence>
<evidence type="ECO:0000313" key="1">
    <source>
        <dbReference type="EMBL" id="POR34861.1"/>
    </source>
</evidence>
<dbReference type="EMBL" id="PKSG01000486">
    <property type="protein sequence ID" value="POR34861.1"/>
    <property type="molecule type" value="Genomic_DNA"/>
</dbReference>
<keyword evidence="2" id="KW-1185">Reference proteome</keyword>
<dbReference type="Proteomes" id="UP000237481">
    <property type="component" value="Unassembled WGS sequence"/>
</dbReference>
<proteinExistence type="predicted"/>
<dbReference type="OrthoDB" id="4761172at2759"/>
<dbReference type="AlphaFoldDB" id="A0A2S4KXF8"/>
<protein>
    <submittedName>
        <fullName evidence="1">Uncharacterized protein</fullName>
    </submittedName>
</protein>